<dbReference type="GO" id="GO:0016020">
    <property type="term" value="C:membrane"/>
    <property type="evidence" value="ECO:0007669"/>
    <property type="project" value="InterPro"/>
</dbReference>
<dbReference type="EMBL" id="JACEEZ010026047">
    <property type="protein sequence ID" value="KAG0695157.1"/>
    <property type="molecule type" value="Genomic_DNA"/>
</dbReference>
<dbReference type="AlphaFoldDB" id="A0A8J8WMJ9"/>
<dbReference type="PANTHER" id="PTHR23282:SF101">
    <property type="entry name" value="MAM DOMAIN-CONTAINING PROTEIN"/>
    <property type="match status" value="1"/>
</dbReference>
<dbReference type="SMART" id="SM00137">
    <property type="entry name" value="MAM"/>
    <property type="match status" value="3"/>
</dbReference>
<dbReference type="InterPro" id="IPR013320">
    <property type="entry name" value="ConA-like_dom_sf"/>
</dbReference>
<feature type="domain" description="MAM" evidence="2">
    <location>
        <begin position="330"/>
        <end position="497"/>
    </location>
</feature>
<organism evidence="3 4">
    <name type="scientific">Chionoecetes opilio</name>
    <name type="common">Atlantic snow crab</name>
    <name type="synonym">Cancer opilio</name>
    <dbReference type="NCBI Taxonomy" id="41210"/>
    <lineage>
        <taxon>Eukaryota</taxon>
        <taxon>Metazoa</taxon>
        <taxon>Ecdysozoa</taxon>
        <taxon>Arthropoda</taxon>
        <taxon>Crustacea</taxon>
        <taxon>Multicrustacea</taxon>
        <taxon>Malacostraca</taxon>
        <taxon>Eumalacostraca</taxon>
        <taxon>Eucarida</taxon>
        <taxon>Decapoda</taxon>
        <taxon>Pleocyemata</taxon>
        <taxon>Brachyura</taxon>
        <taxon>Eubrachyura</taxon>
        <taxon>Majoidea</taxon>
        <taxon>Majidae</taxon>
        <taxon>Chionoecetes</taxon>
    </lineage>
</organism>
<evidence type="ECO:0000259" key="2">
    <source>
        <dbReference type="PROSITE" id="PS50060"/>
    </source>
</evidence>
<sequence length="603" mass="67094">MRAKRATMCPLLLVGFVLWAGVVVCERDGPAEAIPPDSLSVWQCDFQEDLCGLAPVDALEGAWQRVQTNQTTTTQDSWSVALAPGMSAGDRAGLMWPDLPPSDSPRCLTFSYYLNGAEPGQLSVLLRGGGGGGAAVWTRGWPEGPQWQAANIDLHLNVTVSVIRCEFEEDLCGFTLEDRKGKWLLTYHNDLQANLTYPEQDHTYNTGYGKYLAAPLNCSENGVVGKVRTPDFSHVENQAQCLSFWYVHNGHSNKDSVAVRIRHGLDVFPSALWRETNNHLLAWLEANIPIPARFTKFQVEWEANQQSQSQEGVIAIDDVKLVIGECPSIGSCTFETGTCGWQNLFENVNVTEDTNDWLQGSGDNHLNNAGPAADHHNDTSGHFLYVDGLVAGTALLESQLLVPEQHSDFCFSFWYYIKGEMDDKISISVVAESGKEKEVWLAGETGGWAEGRVRVKATELIFIEVAYQLYIRGIHTSNKSVIALDDFSFVKKIDCPRKPQIPVTEEPPASSTPAPTVLWSCDFTQTDDTMCGLILSGEGTWYPYVNVNTTQHNHGMVVFFSHLHNLFCARTFRNHTWVQTNSLTNYFFPPAYLEYKSCMKIVT</sequence>
<reference evidence="3" key="1">
    <citation type="submission" date="2020-07" db="EMBL/GenBank/DDBJ databases">
        <title>The High-quality genome of the commercially important snow crab, Chionoecetes opilio.</title>
        <authorList>
            <person name="Jeong J.-H."/>
            <person name="Ryu S."/>
        </authorList>
    </citation>
    <scope>NUCLEOTIDE SEQUENCE</scope>
    <source>
        <strain evidence="3">MADBK_172401_WGS</strain>
        <tissue evidence="3">Digestive gland</tissue>
    </source>
</reference>
<dbReference type="SUPFAM" id="SSF49899">
    <property type="entry name" value="Concanavalin A-like lectins/glucanases"/>
    <property type="match status" value="3"/>
</dbReference>
<proteinExistence type="predicted"/>
<feature type="chain" id="PRO_5035232895" evidence="1">
    <location>
        <begin position="26"/>
        <end position="603"/>
    </location>
</feature>
<keyword evidence="4" id="KW-1185">Reference proteome</keyword>
<dbReference type="OrthoDB" id="6356174at2759"/>
<dbReference type="Gene3D" id="2.60.120.200">
    <property type="match status" value="3"/>
</dbReference>
<dbReference type="InterPro" id="IPR051560">
    <property type="entry name" value="MAM_domain-containing"/>
</dbReference>
<feature type="domain" description="MAM" evidence="2">
    <location>
        <begin position="163"/>
        <end position="328"/>
    </location>
</feature>
<dbReference type="Proteomes" id="UP000770661">
    <property type="component" value="Unassembled WGS sequence"/>
</dbReference>
<protein>
    <submittedName>
        <fullName evidence="3">MAM and LDL-receptor class A domain-containing protein 2</fullName>
    </submittedName>
</protein>
<dbReference type="InterPro" id="IPR000998">
    <property type="entry name" value="MAM_dom"/>
</dbReference>
<gene>
    <name evidence="3" type="primary">MLRP2_3</name>
    <name evidence="3" type="ORF">GWK47_027038</name>
</gene>
<dbReference type="PROSITE" id="PS50060">
    <property type="entry name" value="MAM_2"/>
    <property type="match status" value="3"/>
</dbReference>
<dbReference type="CDD" id="cd06263">
    <property type="entry name" value="MAM"/>
    <property type="match status" value="2"/>
</dbReference>
<name>A0A8J8WMJ9_CHIOP</name>
<dbReference type="PANTHER" id="PTHR23282">
    <property type="entry name" value="APICAL ENDOSOMAL GLYCOPROTEIN PRECURSOR"/>
    <property type="match status" value="1"/>
</dbReference>
<evidence type="ECO:0000256" key="1">
    <source>
        <dbReference type="SAM" id="SignalP"/>
    </source>
</evidence>
<evidence type="ECO:0000313" key="4">
    <source>
        <dbReference type="Proteomes" id="UP000770661"/>
    </source>
</evidence>
<accession>A0A8J8WMJ9</accession>
<feature type="signal peptide" evidence="1">
    <location>
        <begin position="1"/>
        <end position="25"/>
    </location>
</feature>
<evidence type="ECO:0000313" key="3">
    <source>
        <dbReference type="EMBL" id="KAG0695157.1"/>
    </source>
</evidence>
<feature type="domain" description="MAM" evidence="2">
    <location>
        <begin position="42"/>
        <end position="155"/>
    </location>
</feature>
<comment type="caution">
    <text evidence="3">The sequence shown here is derived from an EMBL/GenBank/DDBJ whole genome shotgun (WGS) entry which is preliminary data.</text>
</comment>
<dbReference type="Pfam" id="PF00629">
    <property type="entry name" value="MAM"/>
    <property type="match status" value="3"/>
</dbReference>
<keyword evidence="1" id="KW-0732">Signal</keyword>